<dbReference type="PIRSF" id="PIRSF005897">
    <property type="entry name" value="RR_PatA"/>
    <property type="match status" value="1"/>
</dbReference>
<dbReference type="InterPro" id="IPR024186">
    <property type="entry name" value="Sig_transdc_resp-reg_PatA"/>
</dbReference>
<evidence type="ECO:0000256" key="1">
    <source>
        <dbReference type="ARBA" id="ARBA00022553"/>
    </source>
</evidence>
<dbReference type="RefSeq" id="WP_190402704.1">
    <property type="nucleotide sequence ID" value="NZ_JACJQB010000009.1"/>
</dbReference>
<evidence type="ECO:0000313" key="5">
    <source>
        <dbReference type="Proteomes" id="UP000642094"/>
    </source>
</evidence>
<reference evidence="4 5" key="1">
    <citation type="journal article" date="2020" name="ISME J.">
        <title>Comparative genomics reveals insights into cyanobacterial evolution and habitat adaptation.</title>
        <authorList>
            <person name="Chen M.Y."/>
            <person name="Teng W.K."/>
            <person name="Zhao L."/>
            <person name="Hu C.X."/>
            <person name="Zhou Y.K."/>
            <person name="Han B.P."/>
            <person name="Song L.R."/>
            <person name="Shu W.S."/>
        </authorList>
    </citation>
    <scope>NUCLEOTIDE SEQUENCE [LARGE SCALE GENOMIC DNA]</scope>
    <source>
        <strain evidence="4 5">FACHB-723</strain>
    </source>
</reference>
<evidence type="ECO:0000256" key="2">
    <source>
        <dbReference type="PROSITE-ProRule" id="PRU00169"/>
    </source>
</evidence>
<dbReference type="SMART" id="SM00448">
    <property type="entry name" value="REC"/>
    <property type="match status" value="1"/>
</dbReference>
<protein>
    <submittedName>
        <fullName evidence="4">Response regulator</fullName>
    </submittedName>
</protein>
<keyword evidence="1 2" id="KW-0597">Phosphoprotein</keyword>
<dbReference type="InterPro" id="IPR050595">
    <property type="entry name" value="Bact_response_regulator"/>
</dbReference>
<dbReference type="InterPro" id="IPR025497">
    <property type="entry name" value="PatA-like_N"/>
</dbReference>
<dbReference type="PANTHER" id="PTHR44591:SF3">
    <property type="entry name" value="RESPONSE REGULATORY DOMAIN-CONTAINING PROTEIN"/>
    <property type="match status" value="1"/>
</dbReference>
<evidence type="ECO:0000313" key="4">
    <source>
        <dbReference type="EMBL" id="MBD2187834.1"/>
    </source>
</evidence>
<dbReference type="Pfam" id="PF14332">
    <property type="entry name" value="DUF4388"/>
    <property type="match status" value="1"/>
</dbReference>
<dbReference type="PANTHER" id="PTHR44591">
    <property type="entry name" value="STRESS RESPONSE REGULATOR PROTEIN 1"/>
    <property type="match status" value="1"/>
</dbReference>
<name>A0ABR7ZVQ3_9CYAN</name>
<dbReference type="InterPro" id="IPR001789">
    <property type="entry name" value="Sig_transdc_resp-reg_receiver"/>
</dbReference>
<dbReference type="SUPFAM" id="SSF52172">
    <property type="entry name" value="CheY-like"/>
    <property type="match status" value="1"/>
</dbReference>
<feature type="modified residue" description="4-aspartylphosphate" evidence="2">
    <location>
        <position position="366"/>
    </location>
</feature>
<feature type="domain" description="Response regulatory" evidence="3">
    <location>
        <begin position="317"/>
        <end position="433"/>
    </location>
</feature>
<dbReference type="PROSITE" id="PS50110">
    <property type="entry name" value="RESPONSE_REGULATORY"/>
    <property type="match status" value="1"/>
</dbReference>
<proteinExistence type="predicted"/>
<dbReference type="Proteomes" id="UP000642094">
    <property type="component" value="Unassembled WGS sequence"/>
</dbReference>
<dbReference type="Gene3D" id="3.40.50.2300">
    <property type="match status" value="1"/>
</dbReference>
<organism evidence="4 5">
    <name type="scientific">Pseudanabaena mucicola FACHB-723</name>
    <dbReference type="NCBI Taxonomy" id="2692860"/>
    <lineage>
        <taxon>Bacteria</taxon>
        <taxon>Bacillati</taxon>
        <taxon>Cyanobacteriota</taxon>
        <taxon>Cyanophyceae</taxon>
        <taxon>Pseudanabaenales</taxon>
        <taxon>Pseudanabaenaceae</taxon>
        <taxon>Pseudanabaena</taxon>
    </lineage>
</organism>
<dbReference type="EMBL" id="JACJQB010000009">
    <property type="protein sequence ID" value="MBD2187834.1"/>
    <property type="molecule type" value="Genomic_DNA"/>
</dbReference>
<comment type="caution">
    <text evidence="4">The sequence shown here is derived from an EMBL/GenBank/DDBJ whole genome shotgun (WGS) entry which is preliminary data.</text>
</comment>
<dbReference type="Pfam" id="PF00072">
    <property type="entry name" value="Response_reg"/>
    <property type="match status" value="1"/>
</dbReference>
<keyword evidence="5" id="KW-1185">Reference proteome</keyword>
<evidence type="ECO:0000259" key="3">
    <source>
        <dbReference type="PROSITE" id="PS50110"/>
    </source>
</evidence>
<gene>
    <name evidence="4" type="ORF">H6F41_06735</name>
</gene>
<accession>A0ABR7ZVQ3</accession>
<dbReference type="InterPro" id="IPR011006">
    <property type="entry name" value="CheY-like_superfamily"/>
</dbReference>
<sequence>MISTTKSMSVDPTEKSQKQSATEFFQGLATLQDGSAHIVRDRIRWTFYVERGKLVYATHSLDGFERLERHLRRLSRELPSLTDKLRSQLRLMFDDASSEHVQTINHSNEFICVEYLAVIWLVNENHLPKPMANKLIARIMQEVIEIFLCLPDGEFTIVHSKHSLQEVYCGLSIDRILEVVPQRLKAWYELGPTISSPYQCPYLVSQTSAEKRMTPETVQRLGRVLRGFNFCQLGALLGKDPLAIAKQLSPLISDGAILLRDPMSPLDMLPRTYYLAPEEELENIEKLSETFTETTNTGADISDLSQIVRHQAAKTWKIVCIDDSESMLSMISSYLGNEDFELTLIQDSMKALMRITSIRPELILLDIGMPNVDGYQLCSLIRKSSLLREIPIVMVTGNKGLIDRARARIAGATDYLTKPFDRADLLKMIMRHLM</sequence>